<sequence>MFNTLKSSVSASVNNGHELIRRQDKEGGRRSSSMDIRSLSQPLISSVSIAFVSVSRFSKRLILRVKRPFGSNPSSGNDSTSSFPPSISRFRRFSRSLNPHSILGVSLSHRLMHSVRRLLGNPPPGIVSISGHLIMNSDNREVSPNNFSGNARRFLQFESNIEESFGVGSPPCGRIFRFGQSLISSDSSAIRSSPSPA</sequence>
<reference evidence="2 3" key="1">
    <citation type="submission" date="2022-03" db="EMBL/GenBank/DDBJ databases">
        <authorList>
            <person name="Nunn A."/>
            <person name="Chopra R."/>
            <person name="Nunn A."/>
            <person name="Contreras Garrido A."/>
        </authorList>
    </citation>
    <scope>NUCLEOTIDE SEQUENCE [LARGE SCALE GENOMIC DNA]</scope>
</reference>
<evidence type="ECO:0000313" key="3">
    <source>
        <dbReference type="Proteomes" id="UP000836841"/>
    </source>
</evidence>
<accession>A0AAU9S0C3</accession>
<dbReference type="Proteomes" id="UP000836841">
    <property type="component" value="Chromosome 3"/>
</dbReference>
<keyword evidence="3" id="KW-1185">Reference proteome</keyword>
<feature type="compositionally biased region" description="Basic and acidic residues" evidence="1">
    <location>
        <begin position="18"/>
        <end position="29"/>
    </location>
</feature>
<protein>
    <submittedName>
        <fullName evidence="2">Uncharacterized protein</fullName>
    </submittedName>
</protein>
<dbReference type="EMBL" id="OU466859">
    <property type="protein sequence ID" value="CAH2053712.1"/>
    <property type="molecule type" value="Genomic_DNA"/>
</dbReference>
<proteinExistence type="predicted"/>
<dbReference type="AlphaFoldDB" id="A0AAU9S0C3"/>
<gene>
    <name evidence="2" type="ORF">TAV2_LOCUS9249</name>
</gene>
<name>A0AAU9S0C3_THLAR</name>
<feature type="non-terminal residue" evidence="2">
    <location>
        <position position="1"/>
    </location>
</feature>
<evidence type="ECO:0000256" key="1">
    <source>
        <dbReference type="SAM" id="MobiDB-lite"/>
    </source>
</evidence>
<organism evidence="2 3">
    <name type="scientific">Thlaspi arvense</name>
    <name type="common">Field penny-cress</name>
    <dbReference type="NCBI Taxonomy" id="13288"/>
    <lineage>
        <taxon>Eukaryota</taxon>
        <taxon>Viridiplantae</taxon>
        <taxon>Streptophyta</taxon>
        <taxon>Embryophyta</taxon>
        <taxon>Tracheophyta</taxon>
        <taxon>Spermatophyta</taxon>
        <taxon>Magnoliopsida</taxon>
        <taxon>eudicotyledons</taxon>
        <taxon>Gunneridae</taxon>
        <taxon>Pentapetalae</taxon>
        <taxon>rosids</taxon>
        <taxon>malvids</taxon>
        <taxon>Brassicales</taxon>
        <taxon>Brassicaceae</taxon>
        <taxon>Thlaspideae</taxon>
        <taxon>Thlaspi</taxon>
    </lineage>
</organism>
<feature type="region of interest" description="Disordered" evidence="1">
    <location>
        <begin position="15"/>
        <end position="35"/>
    </location>
</feature>
<evidence type="ECO:0000313" key="2">
    <source>
        <dbReference type="EMBL" id="CAH2053712.1"/>
    </source>
</evidence>